<dbReference type="Proteomes" id="UP000054011">
    <property type="component" value="Unassembled WGS sequence"/>
</dbReference>
<reference evidence="2 3" key="1">
    <citation type="submission" date="2015-11" db="EMBL/GenBank/DDBJ databases">
        <title>Genome-wide analysis reveals the secondary metabolome in Streptomyces kanasensis ZX01.</title>
        <authorList>
            <person name="Zhang G."/>
            <person name="Han L."/>
            <person name="Feng J."/>
            <person name="Zhang X."/>
        </authorList>
    </citation>
    <scope>NUCLEOTIDE SEQUENCE [LARGE SCALE GENOMIC DNA]</scope>
    <source>
        <strain evidence="2 3">ZX01</strain>
    </source>
</reference>
<proteinExistence type="predicted"/>
<evidence type="ECO:0000259" key="1">
    <source>
        <dbReference type="Pfam" id="PF06172"/>
    </source>
</evidence>
<organism evidence="2 3">
    <name type="scientific">Streptomyces kanasensis</name>
    <dbReference type="NCBI Taxonomy" id="936756"/>
    <lineage>
        <taxon>Bacteria</taxon>
        <taxon>Bacillati</taxon>
        <taxon>Actinomycetota</taxon>
        <taxon>Actinomycetes</taxon>
        <taxon>Kitasatosporales</taxon>
        <taxon>Streptomycetaceae</taxon>
        <taxon>Streptomyces</taxon>
    </lineage>
</organism>
<gene>
    <name evidence="2" type="ORF">ATE80_02995</name>
</gene>
<accession>A0A100Y9S7</accession>
<dbReference type="InterPro" id="IPR009327">
    <property type="entry name" value="Cupin_DUF985"/>
</dbReference>
<evidence type="ECO:0000313" key="3">
    <source>
        <dbReference type="Proteomes" id="UP000054011"/>
    </source>
</evidence>
<dbReference type="InterPro" id="IPR039935">
    <property type="entry name" value="YML079W-like"/>
</dbReference>
<evidence type="ECO:0000313" key="2">
    <source>
        <dbReference type="EMBL" id="KUH40276.1"/>
    </source>
</evidence>
<feature type="domain" description="DUF985" evidence="1">
    <location>
        <begin position="38"/>
        <end position="164"/>
    </location>
</feature>
<keyword evidence="3" id="KW-1185">Reference proteome</keyword>
<comment type="caution">
    <text evidence="2">The sequence shown here is derived from an EMBL/GenBank/DDBJ whole genome shotgun (WGS) entry which is preliminary data.</text>
</comment>
<dbReference type="CDD" id="cd06121">
    <property type="entry name" value="cupin_YML079wp"/>
    <property type="match status" value="1"/>
</dbReference>
<dbReference type="STRING" id="936756.ATE80_02995"/>
<dbReference type="PANTHER" id="PTHR33387">
    <property type="entry name" value="RMLC-LIKE JELLY ROLL FOLD PROTEIN"/>
    <property type="match status" value="1"/>
</dbReference>
<dbReference type="Pfam" id="PF06172">
    <property type="entry name" value="Cupin_5"/>
    <property type="match status" value="1"/>
</dbReference>
<dbReference type="AlphaFoldDB" id="A0A100Y9S7"/>
<sequence>MAYPRTRLGSVPTRRVVPVVGWPEDEESEGTVPDRKRRLGLEAHPEGGYFQRIYTSPHTAPTPAGPRPTATAIHYLLTRDEPLGRLHRNRSDILHFLVDGGPVEYVTVTPDGALDRVTLRAGERHFLVVPGQVWKGSRLTGDAAHALVAEVVTPGFDYADHRFAGPDDFADRPGLREELAPFLP</sequence>
<dbReference type="InterPro" id="IPR014710">
    <property type="entry name" value="RmlC-like_jellyroll"/>
</dbReference>
<protein>
    <recommendedName>
        <fullName evidence="1">DUF985 domain-containing protein</fullName>
    </recommendedName>
</protein>
<dbReference type="InterPro" id="IPR011051">
    <property type="entry name" value="RmlC_Cupin_sf"/>
</dbReference>
<dbReference type="PANTHER" id="PTHR33387:SF3">
    <property type="entry name" value="DUF985 DOMAIN-CONTAINING PROTEIN"/>
    <property type="match status" value="1"/>
</dbReference>
<dbReference type="SUPFAM" id="SSF51182">
    <property type="entry name" value="RmlC-like cupins"/>
    <property type="match status" value="1"/>
</dbReference>
<dbReference type="Gene3D" id="2.60.120.10">
    <property type="entry name" value="Jelly Rolls"/>
    <property type="match status" value="1"/>
</dbReference>
<dbReference type="EMBL" id="LNSV01000004">
    <property type="protein sequence ID" value="KUH40276.1"/>
    <property type="molecule type" value="Genomic_DNA"/>
</dbReference>
<name>A0A100Y9S7_9ACTN</name>